<evidence type="ECO:0000256" key="3">
    <source>
        <dbReference type="ARBA" id="ARBA00023163"/>
    </source>
</evidence>
<dbReference type="EMBL" id="AP012170">
    <property type="protein sequence ID" value="BAN08104.1"/>
    <property type="molecule type" value="Genomic_DNA"/>
</dbReference>
<evidence type="ECO:0000259" key="4">
    <source>
        <dbReference type="PROSITE" id="PS50995"/>
    </source>
</evidence>
<dbReference type="PANTHER" id="PTHR42756:SF1">
    <property type="entry name" value="TRANSCRIPTIONAL REPRESSOR OF EMRAB OPERON"/>
    <property type="match status" value="1"/>
</dbReference>
<dbReference type="PANTHER" id="PTHR42756">
    <property type="entry name" value="TRANSCRIPTIONAL REGULATOR, MARR"/>
    <property type="match status" value="1"/>
</dbReference>
<dbReference type="InterPro" id="IPR000835">
    <property type="entry name" value="HTH_MarR-typ"/>
</dbReference>
<dbReference type="Gene3D" id="1.10.10.10">
    <property type="entry name" value="Winged helix-like DNA-binding domain superfamily/Winged helix DNA-binding domain"/>
    <property type="match status" value="1"/>
</dbReference>
<dbReference type="Proteomes" id="UP000012042">
    <property type="component" value="Plasmid pKB290-3"/>
</dbReference>
<protein>
    <submittedName>
        <fullName evidence="5">MarR family transcriptional regulator</fullName>
    </submittedName>
</protein>
<feature type="domain" description="HTH marR-type" evidence="4">
    <location>
        <begin position="1"/>
        <end position="145"/>
    </location>
</feature>
<dbReference type="Pfam" id="PF01047">
    <property type="entry name" value="MarR"/>
    <property type="match status" value="1"/>
</dbReference>
<sequence>MDKINTIRELVNDFDTTSQLYQDLNKTTSYYGTDTLLTPAEIHTIAAIDCHPKVNLTKLAELLHVTKGTATKSVQKLVKKGMASKQFLPGSENIIELTLTNKGQIAANSHRTYEKQIEEQLFNIYSDISEQTTTDLMKINNRTMTFFKKLIEERDRETT</sequence>
<accession>M5AGX4</accession>
<dbReference type="GO" id="GO:0003677">
    <property type="term" value="F:DNA binding"/>
    <property type="evidence" value="ECO:0007669"/>
    <property type="project" value="UniProtKB-KW"/>
</dbReference>
<dbReference type="GO" id="GO:0003700">
    <property type="term" value="F:DNA-binding transcription factor activity"/>
    <property type="evidence" value="ECO:0007669"/>
    <property type="project" value="InterPro"/>
</dbReference>
<dbReference type="AlphaFoldDB" id="M5AGX4"/>
<evidence type="ECO:0000256" key="2">
    <source>
        <dbReference type="ARBA" id="ARBA00023125"/>
    </source>
</evidence>
<dbReference type="PROSITE" id="PS50995">
    <property type="entry name" value="HTH_MARR_2"/>
    <property type="match status" value="1"/>
</dbReference>
<geneLocation type="plasmid" evidence="5 6">
    <name>pKB290-3</name>
</geneLocation>
<dbReference type="RefSeq" id="WP_015474728.1">
    <property type="nucleotide sequence ID" value="NC_020826.1"/>
</dbReference>
<evidence type="ECO:0000313" key="5">
    <source>
        <dbReference type="EMBL" id="BAN08104.1"/>
    </source>
</evidence>
<dbReference type="InterPro" id="IPR036388">
    <property type="entry name" value="WH-like_DNA-bd_sf"/>
</dbReference>
<keyword evidence="2" id="KW-0238">DNA-binding</keyword>
<dbReference type="SMART" id="SM00347">
    <property type="entry name" value="HTH_MARR"/>
    <property type="match status" value="1"/>
</dbReference>
<evidence type="ECO:0000313" key="6">
    <source>
        <dbReference type="Proteomes" id="UP000012042"/>
    </source>
</evidence>
<dbReference type="HOGENOM" id="CLU_083287_11_0_9"/>
<reference evidence="5 6" key="1">
    <citation type="journal article" date="2013" name="PLoS ONE">
        <title>Genomic Analysis by Deep Sequencing of the Probiotic Lactobacillus brevis KB290 Harboring Nine Plasmids Reveals Genomic Stability.</title>
        <authorList>
            <person name="Fukao M."/>
            <person name="Oshima K."/>
            <person name="Morita H."/>
            <person name="Toh H."/>
            <person name="Suda W."/>
            <person name="Kim S.W."/>
            <person name="Suzuki S."/>
            <person name="Yakabe T."/>
            <person name="Hattori M."/>
            <person name="Yajima N."/>
        </authorList>
    </citation>
    <scope>NUCLEOTIDE SEQUENCE [LARGE SCALE GENOMIC DNA]</scope>
    <source>
        <strain evidence="5 6">KB290</strain>
        <plasmid evidence="5">pKB290-3</plasmid>
    </source>
</reference>
<keyword evidence="1" id="KW-0805">Transcription regulation</keyword>
<gene>
    <name evidence="5" type="ORF">LVISKB_P3-0007</name>
</gene>
<proteinExistence type="predicted"/>
<organism evidence="5 6">
    <name type="scientific">Levilactobacillus brevis KB290</name>
    <dbReference type="NCBI Taxonomy" id="1001583"/>
    <lineage>
        <taxon>Bacteria</taxon>
        <taxon>Bacillati</taxon>
        <taxon>Bacillota</taxon>
        <taxon>Bacilli</taxon>
        <taxon>Lactobacillales</taxon>
        <taxon>Lactobacillaceae</taxon>
        <taxon>Levilactobacillus</taxon>
    </lineage>
</organism>
<keyword evidence="3" id="KW-0804">Transcription</keyword>
<name>M5AGX4_LEVBR</name>
<keyword evidence="5" id="KW-0614">Plasmid</keyword>
<evidence type="ECO:0000256" key="1">
    <source>
        <dbReference type="ARBA" id="ARBA00023015"/>
    </source>
</evidence>
<dbReference type="InterPro" id="IPR036390">
    <property type="entry name" value="WH_DNA-bd_sf"/>
</dbReference>
<dbReference type="KEGG" id="lbk:LVISKB_P3-0007"/>
<dbReference type="SUPFAM" id="SSF46785">
    <property type="entry name" value="Winged helix' DNA-binding domain"/>
    <property type="match status" value="1"/>
</dbReference>
<dbReference type="PATRIC" id="fig|1001583.3.peg.2446"/>